<dbReference type="InterPro" id="IPR009244">
    <property type="entry name" value="Mediatior_Med7"/>
</dbReference>
<keyword evidence="7 8" id="KW-0539">Nucleus</keyword>
<dbReference type="GO" id="GO:0003712">
    <property type="term" value="F:transcription coregulator activity"/>
    <property type="evidence" value="ECO:0007669"/>
    <property type="project" value="InterPro"/>
</dbReference>
<keyword evidence="6 8" id="KW-0804">Transcription</keyword>
<comment type="similarity">
    <text evidence="2 8">Belongs to the Mediator complex subunit 7 family.</text>
</comment>
<dbReference type="InterPro" id="IPR044888">
    <property type="entry name" value="Mediatior_Med7_sf"/>
</dbReference>
<dbReference type="GO" id="GO:0070847">
    <property type="term" value="C:core mediator complex"/>
    <property type="evidence" value="ECO:0007669"/>
    <property type="project" value="TreeGrafter"/>
</dbReference>
<evidence type="ECO:0000256" key="6">
    <source>
        <dbReference type="ARBA" id="ARBA00023163"/>
    </source>
</evidence>
<dbReference type="GO" id="GO:0016592">
    <property type="term" value="C:mediator complex"/>
    <property type="evidence" value="ECO:0007669"/>
    <property type="project" value="InterPro"/>
</dbReference>
<dbReference type="STRING" id="50990.A0A4Y7QMY5"/>
<keyword evidence="5 8" id="KW-0010">Activator</keyword>
<dbReference type="Gene3D" id="6.10.140.200">
    <property type="match status" value="1"/>
</dbReference>
<name>A0A4Y7QMY5_9AGAM</name>
<dbReference type="InterPro" id="IPR037212">
    <property type="entry name" value="Med7/Med21-like"/>
</dbReference>
<feature type="region of interest" description="Disordered" evidence="9">
    <location>
        <begin position="1"/>
        <end position="21"/>
    </location>
</feature>
<evidence type="ECO:0000256" key="1">
    <source>
        <dbReference type="ARBA" id="ARBA00004123"/>
    </source>
</evidence>
<protein>
    <recommendedName>
        <fullName evidence="3 8">Mediator of RNA polymerase II transcription subunit 7</fullName>
    </recommendedName>
</protein>
<comment type="subcellular location">
    <subcellularLocation>
        <location evidence="1 8">Nucleus</location>
    </subcellularLocation>
</comment>
<evidence type="ECO:0000256" key="2">
    <source>
        <dbReference type="ARBA" id="ARBA00009994"/>
    </source>
</evidence>
<dbReference type="AlphaFoldDB" id="A0A4Y7QMY5"/>
<evidence type="ECO:0000256" key="8">
    <source>
        <dbReference type="RuleBase" id="RU364060"/>
    </source>
</evidence>
<organism evidence="10 11">
    <name type="scientific">Rickenella mellea</name>
    <dbReference type="NCBI Taxonomy" id="50990"/>
    <lineage>
        <taxon>Eukaryota</taxon>
        <taxon>Fungi</taxon>
        <taxon>Dikarya</taxon>
        <taxon>Basidiomycota</taxon>
        <taxon>Agaricomycotina</taxon>
        <taxon>Agaricomycetes</taxon>
        <taxon>Hymenochaetales</taxon>
        <taxon>Rickenellaceae</taxon>
        <taxon>Rickenella</taxon>
    </lineage>
</organism>
<evidence type="ECO:0000256" key="3">
    <source>
        <dbReference type="ARBA" id="ARBA00020631"/>
    </source>
</evidence>
<feature type="compositionally biased region" description="Polar residues" evidence="9">
    <location>
        <begin position="225"/>
        <end position="234"/>
    </location>
</feature>
<evidence type="ECO:0000256" key="7">
    <source>
        <dbReference type="ARBA" id="ARBA00023242"/>
    </source>
</evidence>
<dbReference type="GO" id="GO:0006357">
    <property type="term" value="P:regulation of transcription by RNA polymerase II"/>
    <property type="evidence" value="ECO:0007669"/>
    <property type="project" value="InterPro"/>
</dbReference>
<dbReference type="Proteomes" id="UP000294933">
    <property type="component" value="Unassembled WGS sequence"/>
</dbReference>
<evidence type="ECO:0000313" key="11">
    <source>
        <dbReference type="Proteomes" id="UP000294933"/>
    </source>
</evidence>
<keyword evidence="4 8" id="KW-0805">Transcription regulation</keyword>
<dbReference type="Gene3D" id="6.10.140.1520">
    <property type="match status" value="1"/>
</dbReference>
<dbReference type="PANTHER" id="PTHR21428:SF11">
    <property type="entry name" value="MEDIATOR OF RNA POLYMERASE II TRANSCRIPTION SUBUNIT 7"/>
    <property type="match status" value="1"/>
</dbReference>
<evidence type="ECO:0000256" key="9">
    <source>
        <dbReference type="SAM" id="MobiDB-lite"/>
    </source>
</evidence>
<gene>
    <name evidence="10" type="ORF">BD410DRAFT_782189</name>
</gene>
<proteinExistence type="inferred from homology"/>
<feature type="region of interest" description="Disordered" evidence="9">
    <location>
        <begin position="212"/>
        <end position="254"/>
    </location>
</feature>
<sequence length="254" mass="28779">MEEDEDAELRNPFPSPPSHYKNYTSRNLELLGLLKSRSELSAEEKDQQTILSDQSDVPDWPLVDLEKPRVDWIIEEGSYTVYGDTWFVKENVPSLGELGGRQLYPADPTVDRRPALVSILRTLLATFSSLLSSVLAPPPTATSNDPPDWQRHIEWMTVMGQNIMSAANDLRPVQARDNLESLMKRQLELRRQETQNIHLKCNALETRLAELKSAASHPPVDRSPDSANYLNQKNSKPEDEHASLADMHAWAEQV</sequence>
<evidence type="ECO:0000256" key="4">
    <source>
        <dbReference type="ARBA" id="ARBA00023015"/>
    </source>
</evidence>
<dbReference type="Pfam" id="PF05983">
    <property type="entry name" value="Med7"/>
    <property type="match status" value="1"/>
</dbReference>
<keyword evidence="11" id="KW-1185">Reference proteome</keyword>
<evidence type="ECO:0000313" key="10">
    <source>
        <dbReference type="EMBL" id="TDL28219.1"/>
    </source>
</evidence>
<dbReference type="OrthoDB" id="10253553at2759"/>
<dbReference type="VEuPathDB" id="FungiDB:BD410DRAFT_782189"/>
<comment type="function">
    <text evidence="8">Component of the Mediator complex, a coactivator involved in the regulated transcription of nearly all RNA polymerase II-dependent genes. Mediator functions as a bridge to convey information from gene-specific regulatory proteins to the basal RNA polymerase II transcription machinery.</text>
</comment>
<dbReference type="EMBL" id="ML170158">
    <property type="protein sequence ID" value="TDL28219.1"/>
    <property type="molecule type" value="Genomic_DNA"/>
</dbReference>
<evidence type="ECO:0000256" key="5">
    <source>
        <dbReference type="ARBA" id="ARBA00023159"/>
    </source>
</evidence>
<dbReference type="SUPFAM" id="SSF140718">
    <property type="entry name" value="Mediator hinge subcomplex-like"/>
    <property type="match status" value="1"/>
</dbReference>
<accession>A0A4Y7QMY5</accession>
<dbReference type="PANTHER" id="PTHR21428">
    <property type="entry name" value="MEDIATOR OF RNA POLYMERASE II TRANSCRIPTION SUBUNIT 7"/>
    <property type="match status" value="1"/>
</dbReference>
<comment type="subunit">
    <text evidence="8">Component of the Mediator complex.</text>
</comment>
<reference evidence="10 11" key="1">
    <citation type="submission" date="2018-06" db="EMBL/GenBank/DDBJ databases">
        <title>A transcriptomic atlas of mushroom development highlights an independent origin of complex multicellularity.</title>
        <authorList>
            <consortium name="DOE Joint Genome Institute"/>
            <person name="Krizsan K."/>
            <person name="Almasi E."/>
            <person name="Merenyi Z."/>
            <person name="Sahu N."/>
            <person name="Viragh M."/>
            <person name="Koszo T."/>
            <person name="Mondo S."/>
            <person name="Kiss B."/>
            <person name="Balint B."/>
            <person name="Kues U."/>
            <person name="Barry K."/>
            <person name="Hegedus J.C."/>
            <person name="Henrissat B."/>
            <person name="Johnson J."/>
            <person name="Lipzen A."/>
            <person name="Ohm R."/>
            <person name="Nagy I."/>
            <person name="Pangilinan J."/>
            <person name="Yan J."/>
            <person name="Xiong Y."/>
            <person name="Grigoriev I.V."/>
            <person name="Hibbett D.S."/>
            <person name="Nagy L.G."/>
        </authorList>
    </citation>
    <scope>NUCLEOTIDE SEQUENCE [LARGE SCALE GENOMIC DNA]</scope>
    <source>
        <strain evidence="10 11">SZMC22713</strain>
    </source>
</reference>